<dbReference type="GO" id="GO:0016740">
    <property type="term" value="F:transferase activity"/>
    <property type="evidence" value="ECO:0007669"/>
    <property type="project" value="UniProtKB-KW"/>
</dbReference>
<protein>
    <submittedName>
        <fullName evidence="3">Lipopolysaccharide biosynthesis protein</fullName>
    </submittedName>
</protein>
<sequence length="340" mass="40608">MGDSLLYKLRSGKPPKIFFFLKGYLLMCMPTCFFRLCRKRYLAQVETRSDKDYIYERVNYYNKMRHPVALPDKTFHEHKFGYYIFLDKIRKFRPSTFHKVYYFDLQDVLRWFSQKLRIGYIPGDVYFTPEFPAIVKSRLLKNDNEYSVLLKLDKLRHFMFVNDPVPFSGKSNQAIFRGKIRSSRVREKFLRMYYGSAICDCGVVGKNEGCPDEWMTSKKTIREHFDYKFIMALEGNDVASNLKWVMSSNSIAVMTRPTCETWFMEGKLIPDYHYIEIKDDLSDLEEKLNYYIAHPAEAEQIVRHAHEYVAQFFDAKRERLISLLVMEKYFAYTAFDKKSR</sequence>
<dbReference type="Proteomes" id="UP000283310">
    <property type="component" value="Unassembled WGS sequence"/>
</dbReference>
<dbReference type="EMBL" id="QRTW01000004">
    <property type="protein sequence ID" value="RGR16382.1"/>
    <property type="molecule type" value="Genomic_DNA"/>
</dbReference>
<feature type="domain" description="Glycosyl transferase CAP10" evidence="2">
    <location>
        <begin position="125"/>
        <end position="327"/>
    </location>
</feature>
<dbReference type="PANTHER" id="PTHR12203">
    <property type="entry name" value="KDEL LYS-ASP-GLU-LEU CONTAINING - RELATED"/>
    <property type="match status" value="1"/>
</dbReference>
<dbReference type="AlphaFoldDB" id="A0A412DRQ1"/>
<reference evidence="3 4" key="1">
    <citation type="submission" date="2018-08" db="EMBL/GenBank/DDBJ databases">
        <title>A genome reference for cultivated species of the human gut microbiota.</title>
        <authorList>
            <person name="Zou Y."/>
            <person name="Xue W."/>
            <person name="Luo G."/>
        </authorList>
    </citation>
    <scope>NUCLEOTIDE SEQUENCE [LARGE SCALE GENOMIC DNA]</scope>
    <source>
        <strain evidence="3 4">AF26-20BH</strain>
    </source>
</reference>
<accession>A0A412DRQ1</accession>
<evidence type="ECO:0000259" key="2">
    <source>
        <dbReference type="SMART" id="SM00672"/>
    </source>
</evidence>
<name>A0A412DRQ1_BACSE</name>
<organism evidence="3 4">
    <name type="scientific">Bacteroides stercoris</name>
    <dbReference type="NCBI Taxonomy" id="46506"/>
    <lineage>
        <taxon>Bacteria</taxon>
        <taxon>Pseudomonadati</taxon>
        <taxon>Bacteroidota</taxon>
        <taxon>Bacteroidia</taxon>
        <taxon>Bacteroidales</taxon>
        <taxon>Bacteroidaceae</taxon>
        <taxon>Bacteroides</taxon>
    </lineage>
</organism>
<dbReference type="Pfam" id="PF05686">
    <property type="entry name" value="Glyco_transf_90"/>
    <property type="match status" value="1"/>
</dbReference>
<dbReference type="InterPro" id="IPR006598">
    <property type="entry name" value="CAP10"/>
</dbReference>
<dbReference type="InterPro" id="IPR051091">
    <property type="entry name" value="O-Glucosyltr/Glycosyltrsf_90"/>
</dbReference>
<proteinExistence type="predicted"/>
<evidence type="ECO:0000256" key="1">
    <source>
        <dbReference type="ARBA" id="ARBA00022679"/>
    </source>
</evidence>
<gene>
    <name evidence="3" type="ORF">DWY65_03580</name>
</gene>
<keyword evidence="1" id="KW-0808">Transferase</keyword>
<evidence type="ECO:0000313" key="3">
    <source>
        <dbReference type="EMBL" id="RGR16382.1"/>
    </source>
</evidence>
<comment type="caution">
    <text evidence="3">The sequence shown here is derived from an EMBL/GenBank/DDBJ whole genome shotgun (WGS) entry which is preliminary data.</text>
</comment>
<dbReference type="SMART" id="SM00672">
    <property type="entry name" value="CAP10"/>
    <property type="match status" value="1"/>
</dbReference>
<dbReference type="RefSeq" id="WP_117903054.1">
    <property type="nucleotide sequence ID" value="NZ_JADNPL010000005.1"/>
</dbReference>
<dbReference type="PANTHER" id="PTHR12203:SF35">
    <property type="entry name" value="PROTEIN O-GLUCOSYLTRANSFERASE 1"/>
    <property type="match status" value="1"/>
</dbReference>
<evidence type="ECO:0000313" key="4">
    <source>
        <dbReference type="Proteomes" id="UP000283310"/>
    </source>
</evidence>